<proteinExistence type="predicted"/>
<dbReference type="Proteomes" id="UP000078343">
    <property type="component" value="Unassembled WGS sequence"/>
</dbReference>
<dbReference type="GO" id="GO:0004674">
    <property type="term" value="F:protein serine/threonine kinase activity"/>
    <property type="evidence" value="ECO:0007669"/>
    <property type="project" value="TreeGrafter"/>
</dbReference>
<dbReference type="SMART" id="SM00220">
    <property type="entry name" value="S_TKc"/>
    <property type="match status" value="1"/>
</dbReference>
<dbReference type="EMBL" id="LVYI01000003">
    <property type="protein sequence ID" value="OAP61152.1"/>
    <property type="molecule type" value="Genomic_DNA"/>
</dbReference>
<feature type="region of interest" description="Disordered" evidence="1">
    <location>
        <begin position="1"/>
        <end position="30"/>
    </location>
</feature>
<dbReference type="GO" id="GO:0005524">
    <property type="term" value="F:ATP binding"/>
    <property type="evidence" value="ECO:0007669"/>
    <property type="project" value="InterPro"/>
</dbReference>
<keyword evidence="4" id="KW-1185">Reference proteome</keyword>
<sequence>MTTKSERRCKHAPNKLATATPAKHAEPPDFGNFFIEKMQTQLDSDPNGQVNPAELTESFREQLGSTLLEQRVATFAHQPSTAGRLKIGDLLFLWQHIPARGISMRGSRVKRAGTVLEAFCEAWKAITPVIEDLGKFEDLKNMAMIAITLNKIHQGPGYFDQFLHWRWTDRFFPFDRSKLGTVFYGSTDALRVENLFFNKQYQIKWKEWPEGAHATFEESEPLPFTYDSSERSEGSYSIVDRVRDLSCYPSIPQVYARKCSKGGSASRKHIEDEVKTLKRLRHHHIVRYVKSYERGEDEFAFLATPAARQTLLGLLEQYRCTANDCANLKPILLRAFGCISLGVDYLHNAMAIRHRDIKPENILYHDGSYFIADFGLAYHFHHQIGSGTYRRFRATYNYRAPENGSATEPHGRASDVFSLGCTFLEILSTMIKSETGEIRELRIYAEHLDDVRRWVKNASSEDRGRKEPLRSLLKLANDMVVEEAEKRPNVRRVIAELQDISSKSKSSLFCDECRTQLTANLTLEHRARWKRWIRGLRPQFGRNEH</sequence>
<organism evidence="3 4">
    <name type="scientific">Fonsecaea erecta</name>
    <dbReference type="NCBI Taxonomy" id="1367422"/>
    <lineage>
        <taxon>Eukaryota</taxon>
        <taxon>Fungi</taxon>
        <taxon>Dikarya</taxon>
        <taxon>Ascomycota</taxon>
        <taxon>Pezizomycotina</taxon>
        <taxon>Eurotiomycetes</taxon>
        <taxon>Chaetothyriomycetidae</taxon>
        <taxon>Chaetothyriales</taxon>
        <taxon>Herpotrichiellaceae</taxon>
        <taxon>Fonsecaea</taxon>
    </lineage>
</organism>
<dbReference type="OrthoDB" id="4134378at2759"/>
<dbReference type="AlphaFoldDB" id="A0A178ZNC6"/>
<dbReference type="SUPFAM" id="SSF56112">
    <property type="entry name" value="Protein kinase-like (PK-like)"/>
    <property type="match status" value="1"/>
</dbReference>
<dbReference type="PROSITE" id="PS00018">
    <property type="entry name" value="EF_HAND_1"/>
    <property type="match status" value="1"/>
</dbReference>
<evidence type="ECO:0000313" key="3">
    <source>
        <dbReference type="EMBL" id="OAP61152.1"/>
    </source>
</evidence>
<evidence type="ECO:0000259" key="2">
    <source>
        <dbReference type="PROSITE" id="PS50011"/>
    </source>
</evidence>
<dbReference type="InterPro" id="IPR053235">
    <property type="entry name" value="Ser_Thr_kinase"/>
</dbReference>
<dbReference type="InterPro" id="IPR000719">
    <property type="entry name" value="Prot_kinase_dom"/>
</dbReference>
<dbReference type="PANTHER" id="PTHR24361">
    <property type="entry name" value="MITOGEN-ACTIVATED KINASE KINASE KINASE"/>
    <property type="match status" value="1"/>
</dbReference>
<dbReference type="Gene3D" id="3.30.200.20">
    <property type="entry name" value="Phosphorylase Kinase, domain 1"/>
    <property type="match status" value="1"/>
</dbReference>
<reference evidence="3 4" key="1">
    <citation type="submission" date="2016-04" db="EMBL/GenBank/DDBJ databases">
        <title>Draft genome of Fonsecaea erecta CBS 125763.</title>
        <authorList>
            <person name="Weiss V.A."/>
            <person name="Vicente V.A."/>
            <person name="Raittz R.T."/>
            <person name="Moreno L.F."/>
            <person name="De Souza E.M."/>
            <person name="Pedrosa F.O."/>
            <person name="Steffens M.B."/>
            <person name="Faoro H."/>
            <person name="Tadra-Sfeir M.Z."/>
            <person name="Najafzadeh M.J."/>
            <person name="Felipe M.S."/>
            <person name="Teixeira M."/>
            <person name="Sun J."/>
            <person name="Xi L."/>
            <person name="Gomes R."/>
            <person name="De Azevedo C.M."/>
            <person name="Salgado C.G."/>
            <person name="Da Silva M.B."/>
            <person name="Nascimento M.F."/>
            <person name="Queiroz-Telles F."/>
            <person name="Attili D.S."/>
            <person name="Gorbushina A."/>
        </authorList>
    </citation>
    <scope>NUCLEOTIDE SEQUENCE [LARGE SCALE GENOMIC DNA]</scope>
    <source>
        <strain evidence="3 4">CBS 125763</strain>
    </source>
</reference>
<dbReference type="STRING" id="1367422.A0A178ZNC6"/>
<feature type="domain" description="Protein kinase" evidence="2">
    <location>
        <begin position="225"/>
        <end position="509"/>
    </location>
</feature>
<dbReference type="InterPro" id="IPR018247">
    <property type="entry name" value="EF_Hand_1_Ca_BS"/>
</dbReference>
<dbReference type="GO" id="GO:0005737">
    <property type="term" value="C:cytoplasm"/>
    <property type="evidence" value="ECO:0007669"/>
    <property type="project" value="TreeGrafter"/>
</dbReference>
<protein>
    <recommendedName>
        <fullName evidence="2">Protein kinase domain-containing protein</fullName>
    </recommendedName>
</protein>
<name>A0A178ZNC6_9EURO</name>
<dbReference type="InterPro" id="IPR008271">
    <property type="entry name" value="Ser/Thr_kinase_AS"/>
</dbReference>
<dbReference type="PROSITE" id="PS50011">
    <property type="entry name" value="PROTEIN_KINASE_DOM"/>
    <property type="match status" value="1"/>
</dbReference>
<comment type="caution">
    <text evidence="3">The sequence shown here is derived from an EMBL/GenBank/DDBJ whole genome shotgun (WGS) entry which is preliminary data.</text>
</comment>
<dbReference type="GeneID" id="30007523"/>
<dbReference type="Pfam" id="PF00069">
    <property type="entry name" value="Pkinase"/>
    <property type="match status" value="1"/>
</dbReference>
<evidence type="ECO:0000313" key="4">
    <source>
        <dbReference type="Proteomes" id="UP000078343"/>
    </source>
</evidence>
<dbReference type="InterPro" id="IPR011009">
    <property type="entry name" value="Kinase-like_dom_sf"/>
</dbReference>
<accession>A0A178ZNC6</accession>
<gene>
    <name evidence="3" type="ORF">AYL99_03353</name>
</gene>
<dbReference type="PROSITE" id="PS00108">
    <property type="entry name" value="PROTEIN_KINASE_ST"/>
    <property type="match status" value="1"/>
</dbReference>
<dbReference type="Gene3D" id="1.10.510.10">
    <property type="entry name" value="Transferase(Phosphotransferase) domain 1"/>
    <property type="match status" value="1"/>
</dbReference>
<evidence type="ECO:0000256" key="1">
    <source>
        <dbReference type="SAM" id="MobiDB-lite"/>
    </source>
</evidence>
<dbReference type="CDD" id="cd00180">
    <property type="entry name" value="PKc"/>
    <property type="match status" value="1"/>
</dbReference>
<dbReference type="RefSeq" id="XP_018694519.1">
    <property type="nucleotide sequence ID" value="XM_018834869.1"/>
</dbReference>